<dbReference type="AlphaFoldDB" id="A0A8I2BZU6"/>
<evidence type="ECO:0000313" key="2">
    <source>
        <dbReference type="Proteomes" id="UP000673383"/>
    </source>
</evidence>
<gene>
    <name evidence="1" type="ORF">JOH49_002918</name>
</gene>
<dbReference type="RefSeq" id="WP_172646570.1">
    <property type="nucleotide sequence ID" value="NZ_JAFICZ010000001.1"/>
</dbReference>
<sequence>MIRITEESAARTISISGFAELALELLSERFSLPSRAVALDKLSGARKGVVFSGVITDAHEYIKVERTYSYGARRFQRVVHG</sequence>
<reference evidence="1" key="1">
    <citation type="submission" date="2021-02" db="EMBL/GenBank/DDBJ databases">
        <title>Genomic Encyclopedia of Type Strains, Phase IV (KMG-V): Genome sequencing to study the core and pangenomes of soil and plant-associated prokaryotes.</title>
        <authorList>
            <person name="Whitman W."/>
        </authorList>
    </citation>
    <scope>NUCLEOTIDE SEQUENCE</scope>
    <source>
        <strain evidence="1">USDA 406</strain>
    </source>
</reference>
<dbReference type="EMBL" id="JAFICZ010000001">
    <property type="protein sequence ID" value="MBP1293165.1"/>
    <property type="molecule type" value="Genomic_DNA"/>
</dbReference>
<accession>A0A8I2BZU6</accession>
<protein>
    <submittedName>
        <fullName evidence="1">Uncharacterized protein</fullName>
    </submittedName>
</protein>
<dbReference type="Proteomes" id="UP000673383">
    <property type="component" value="Unassembled WGS sequence"/>
</dbReference>
<name>A0A8I2BZU6_BRAEL</name>
<proteinExistence type="predicted"/>
<comment type="caution">
    <text evidence="1">The sequence shown here is derived from an EMBL/GenBank/DDBJ whole genome shotgun (WGS) entry which is preliminary data.</text>
</comment>
<evidence type="ECO:0000313" key="1">
    <source>
        <dbReference type="EMBL" id="MBP1293165.1"/>
    </source>
</evidence>
<organism evidence="1 2">
    <name type="scientific">Bradyrhizobium elkanii</name>
    <dbReference type="NCBI Taxonomy" id="29448"/>
    <lineage>
        <taxon>Bacteria</taxon>
        <taxon>Pseudomonadati</taxon>
        <taxon>Pseudomonadota</taxon>
        <taxon>Alphaproteobacteria</taxon>
        <taxon>Hyphomicrobiales</taxon>
        <taxon>Nitrobacteraceae</taxon>
        <taxon>Bradyrhizobium</taxon>
    </lineage>
</organism>